<dbReference type="CDD" id="cd00586">
    <property type="entry name" value="4HBT"/>
    <property type="match status" value="1"/>
</dbReference>
<dbReference type="SUPFAM" id="SSF54637">
    <property type="entry name" value="Thioesterase/thiol ester dehydrase-isomerase"/>
    <property type="match status" value="1"/>
</dbReference>
<dbReference type="GO" id="GO:0047617">
    <property type="term" value="F:fatty acyl-CoA hydrolase activity"/>
    <property type="evidence" value="ECO:0007669"/>
    <property type="project" value="TreeGrafter"/>
</dbReference>
<name>A0A7H2BCY5_9MICC</name>
<organism evidence="1 2">
    <name type="scientific">Rothia terrae</name>
    <dbReference type="NCBI Taxonomy" id="396015"/>
    <lineage>
        <taxon>Bacteria</taxon>
        <taxon>Bacillati</taxon>
        <taxon>Actinomycetota</taxon>
        <taxon>Actinomycetes</taxon>
        <taxon>Micrococcales</taxon>
        <taxon>Micrococcaceae</taxon>
        <taxon>Rothia</taxon>
    </lineage>
</organism>
<gene>
    <name evidence="1" type="ORF">IDM49_10000</name>
</gene>
<dbReference type="Pfam" id="PF13279">
    <property type="entry name" value="4HBT_2"/>
    <property type="match status" value="1"/>
</dbReference>
<dbReference type="KEGG" id="rter:IDM49_10000"/>
<dbReference type="PANTHER" id="PTHR31793">
    <property type="entry name" value="4-HYDROXYBENZOYL-COA THIOESTERASE FAMILY MEMBER"/>
    <property type="match status" value="1"/>
</dbReference>
<dbReference type="InterPro" id="IPR050563">
    <property type="entry name" value="4-hydroxybenzoyl-CoA_TE"/>
</dbReference>
<dbReference type="Proteomes" id="UP000516404">
    <property type="component" value="Chromosome"/>
</dbReference>
<dbReference type="PANTHER" id="PTHR31793:SF24">
    <property type="entry name" value="LONG-CHAIN ACYL-COA THIOESTERASE FADM"/>
    <property type="match status" value="1"/>
</dbReference>
<evidence type="ECO:0000313" key="2">
    <source>
        <dbReference type="Proteomes" id="UP000516404"/>
    </source>
</evidence>
<proteinExistence type="predicted"/>
<dbReference type="EMBL" id="CP061539">
    <property type="protein sequence ID" value="QNV37531.1"/>
    <property type="molecule type" value="Genomic_DNA"/>
</dbReference>
<protein>
    <submittedName>
        <fullName evidence="1">Acyl-CoA thioesterase</fullName>
    </submittedName>
</protein>
<dbReference type="InterPro" id="IPR029069">
    <property type="entry name" value="HotDog_dom_sf"/>
</dbReference>
<accession>A0A7H2BCY5</accession>
<keyword evidence="2" id="KW-1185">Reference proteome</keyword>
<reference evidence="1 2" key="1">
    <citation type="submission" date="2020-09" db="EMBL/GenBank/DDBJ databases">
        <title>Investigation of environmental microbes.</title>
        <authorList>
            <person name="Ou Y."/>
            <person name="Kang Q."/>
        </authorList>
    </citation>
    <scope>NUCLEOTIDE SEQUENCE [LARGE SCALE GENOMIC DNA]</scope>
    <source>
        <strain evidence="1 2">KJZ-14</strain>
    </source>
</reference>
<sequence length="154" mass="17057">MERMTDSVFVVDVPLRWGDMDAYGHVNNVTMMRVLEEARIAVFGVPPSSGEPVEQAPKIPLFEQLESGVQALVVENWVKYRAQLAYRGLPAKVEVRIVGVKPATITVSYELFDASTGEHCVSGTTTLAFFNTNTGGLVRLTKDQRSMLEEHRAS</sequence>
<evidence type="ECO:0000313" key="1">
    <source>
        <dbReference type="EMBL" id="QNV37531.1"/>
    </source>
</evidence>
<dbReference type="AlphaFoldDB" id="A0A7H2BCY5"/>
<dbReference type="Gene3D" id="3.10.129.10">
    <property type="entry name" value="Hotdog Thioesterase"/>
    <property type="match status" value="1"/>
</dbReference>